<evidence type="ECO:0000256" key="1">
    <source>
        <dbReference type="SAM" id="MobiDB-lite"/>
    </source>
</evidence>
<keyword evidence="4" id="KW-1185">Reference proteome</keyword>
<evidence type="ECO:0000313" key="4">
    <source>
        <dbReference type="Proteomes" id="UP000007015"/>
    </source>
</evidence>
<reference evidence="3 4" key="1">
    <citation type="journal article" date="2005" name="PLoS Biol.">
        <title>The genomes of Oryza sativa: a history of duplications.</title>
        <authorList>
            <person name="Yu J."/>
            <person name="Wang J."/>
            <person name="Lin W."/>
            <person name="Li S."/>
            <person name="Li H."/>
            <person name="Zhou J."/>
            <person name="Ni P."/>
            <person name="Dong W."/>
            <person name="Hu S."/>
            <person name="Zeng C."/>
            <person name="Zhang J."/>
            <person name="Zhang Y."/>
            <person name="Li R."/>
            <person name="Xu Z."/>
            <person name="Li S."/>
            <person name="Li X."/>
            <person name="Zheng H."/>
            <person name="Cong L."/>
            <person name="Lin L."/>
            <person name="Yin J."/>
            <person name="Geng J."/>
            <person name="Li G."/>
            <person name="Shi J."/>
            <person name="Liu J."/>
            <person name="Lv H."/>
            <person name="Li J."/>
            <person name="Wang J."/>
            <person name="Deng Y."/>
            <person name="Ran L."/>
            <person name="Shi X."/>
            <person name="Wang X."/>
            <person name="Wu Q."/>
            <person name="Li C."/>
            <person name="Ren X."/>
            <person name="Wang J."/>
            <person name="Wang X."/>
            <person name="Li D."/>
            <person name="Liu D."/>
            <person name="Zhang X."/>
            <person name="Ji Z."/>
            <person name="Zhao W."/>
            <person name="Sun Y."/>
            <person name="Zhang Z."/>
            <person name="Bao J."/>
            <person name="Han Y."/>
            <person name="Dong L."/>
            <person name="Ji J."/>
            <person name="Chen P."/>
            <person name="Wu S."/>
            <person name="Liu J."/>
            <person name="Xiao Y."/>
            <person name="Bu D."/>
            <person name="Tan J."/>
            <person name="Yang L."/>
            <person name="Ye C."/>
            <person name="Zhang J."/>
            <person name="Xu J."/>
            <person name="Zhou Y."/>
            <person name="Yu Y."/>
            <person name="Zhang B."/>
            <person name="Zhuang S."/>
            <person name="Wei H."/>
            <person name="Liu B."/>
            <person name="Lei M."/>
            <person name="Yu H."/>
            <person name="Li Y."/>
            <person name="Xu H."/>
            <person name="Wei S."/>
            <person name="He X."/>
            <person name="Fang L."/>
            <person name="Zhang Z."/>
            <person name="Zhang Y."/>
            <person name="Huang X."/>
            <person name="Su Z."/>
            <person name="Tong W."/>
            <person name="Li J."/>
            <person name="Tong Z."/>
            <person name="Li S."/>
            <person name="Ye J."/>
            <person name="Wang L."/>
            <person name="Fang L."/>
            <person name="Lei T."/>
            <person name="Chen C."/>
            <person name="Chen H."/>
            <person name="Xu Z."/>
            <person name="Li H."/>
            <person name="Huang H."/>
            <person name="Zhang F."/>
            <person name="Xu H."/>
            <person name="Li N."/>
            <person name="Zhao C."/>
            <person name="Li S."/>
            <person name="Dong L."/>
            <person name="Huang Y."/>
            <person name="Li L."/>
            <person name="Xi Y."/>
            <person name="Qi Q."/>
            <person name="Li W."/>
            <person name="Zhang B."/>
            <person name="Hu W."/>
            <person name="Zhang Y."/>
            <person name="Tian X."/>
            <person name="Jiao Y."/>
            <person name="Liang X."/>
            <person name="Jin J."/>
            <person name="Gao L."/>
            <person name="Zheng W."/>
            <person name="Hao B."/>
            <person name="Liu S."/>
            <person name="Wang W."/>
            <person name="Yuan L."/>
            <person name="Cao M."/>
            <person name="McDermott J."/>
            <person name="Samudrala R."/>
            <person name="Wang J."/>
            <person name="Wong G.K."/>
            <person name="Yang H."/>
        </authorList>
    </citation>
    <scope>NUCLEOTIDE SEQUENCE [LARGE SCALE GENOMIC DNA]</scope>
    <source>
        <strain evidence="4">cv. 93-11</strain>
    </source>
</reference>
<sequence length="129" mass="13628">MEVVVATTAAVDLSAALPLSLPHSLALTASASGDDPRRPTAGAKGGGNDGSREEGALLLGVLGDGVLDFSCYKPKPRAKKERTEEEKKFRRKAKYFLATQLVAVLLFLSLMGGADSSELDDEDGVDYED</sequence>
<keyword evidence="2" id="KW-0812">Transmembrane</keyword>
<feature type="transmembrane region" description="Helical" evidence="2">
    <location>
        <begin position="93"/>
        <end position="114"/>
    </location>
</feature>
<evidence type="ECO:0000313" key="3">
    <source>
        <dbReference type="EMBL" id="EEC80093.1"/>
    </source>
</evidence>
<organism evidence="3 4">
    <name type="scientific">Oryza sativa subsp. indica</name>
    <name type="common">Rice</name>
    <dbReference type="NCBI Taxonomy" id="39946"/>
    <lineage>
        <taxon>Eukaryota</taxon>
        <taxon>Viridiplantae</taxon>
        <taxon>Streptophyta</taxon>
        <taxon>Embryophyta</taxon>
        <taxon>Tracheophyta</taxon>
        <taxon>Spermatophyta</taxon>
        <taxon>Magnoliopsida</taxon>
        <taxon>Liliopsida</taxon>
        <taxon>Poales</taxon>
        <taxon>Poaceae</taxon>
        <taxon>BOP clade</taxon>
        <taxon>Oryzoideae</taxon>
        <taxon>Oryzeae</taxon>
        <taxon>Oryzinae</taxon>
        <taxon>Oryza</taxon>
        <taxon>Oryza sativa</taxon>
    </lineage>
</organism>
<dbReference type="AlphaFoldDB" id="B8B399"/>
<name>B8B399_ORYSI</name>
<keyword evidence="2" id="KW-1133">Transmembrane helix</keyword>
<protein>
    <submittedName>
        <fullName evidence="3">Uncharacterized protein</fullName>
    </submittedName>
</protein>
<feature type="region of interest" description="Disordered" evidence="1">
    <location>
        <begin position="28"/>
        <end position="54"/>
    </location>
</feature>
<dbReference type="HOGENOM" id="CLU_1952395_0_0_1"/>
<evidence type="ECO:0000256" key="2">
    <source>
        <dbReference type="SAM" id="Phobius"/>
    </source>
</evidence>
<dbReference type="STRING" id="39946.B8B399"/>
<dbReference type="Gramene" id="BGIOSGA022387-TA">
    <property type="protein sequence ID" value="BGIOSGA022387-PA"/>
    <property type="gene ID" value="BGIOSGA022387"/>
</dbReference>
<dbReference type="EMBL" id="CM000131">
    <property type="protein sequence ID" value="EEC80093.1"/>
    <property type="molecule type" value="Genomic_DNA"/>
</dbReference>
<gene>
    <name evidence="3" type="ORF">OsI_21830</name>
</gene>
<accession>B8B399</accession>
<keyword evidence="2" id="KW-0472">Membrane</keyword>
<proteinExistence type="predicted"/>
<dbReference type="Proteomes" id="UP000007015">
    <property type="component" value="Chromosome 6"/>
</dbReference>